<keyword evidence="1" id="KW-1133">Transmembrane helix</keyword>
<dbReference type="STRING" id="419005.HMPREF1860_01555"/>
<dbReference type="PATRIC" id="fig|419005.5.peg.1554"/>
<evidence type="ECO:0000256" key="1">
    <source>
        <dbReference type="SAM" id="Phobius"/>
    </source>
</evidence>
<reference evidence="2 3" key="1">
    <citation type="submission" date="2016-01" db="EMBL/GenBank/DDBJ databases">
        <authorList>
            <person name="Oliw E.H."/>
        </authorList>
    </citation>
    <scope>NUCLEOTIDE SEQUENCE [LARGE SCALE GENOMIC DNA]</scope>
    <source>
        <strain evidence="2 3">DNF00307</strain>
    </source>
</reference>
<dbReference type="EMBL" id="LSDL01000087">
    <property type="protein sequence ID" value="KXB76626.1"/>
    <property type="molecule type" value="Genomic_DNA"/>
</dbReference>
<evidence type="ECO:0000313" key="3">
    <source>
        <dbReference type="Proteomes" id="UP000070531"/>
    </source>
</evidence>
<feature type="transmembrane region" description="Helical" evidence="1">
    <location>
        <begin position="149"/>
        <end position="166"/>
    </location>
</feature>
<proteinExistence type="predicted"/>
<comment type="caution">
    <text evidence="2">The sequence shown here is derived from an EMBL/GenBank/DDBJ whole genome shotgun (WGS) entry which is preliminary data.</text>
</comment>
<keyword evidence="1" id="KW-0472">Membrane</keyword>
<evidence type="ECO:0000313" key="2">
    <source>
        <dbReference type="EMBL" id="KXB76626.1"/>
    </source>
</evidence>
<name>A0A134B9J5_9BACT</name>
<dbReference type="Proteomes" id="UP000070531">
    <property type="component" value="Unassembled WGS sequence"/>
</dbReference>
<feature type="transmembrane region" description="Helical" evidence="1">
    <location>
        <begin position="122"/>
        <end position="143"/>
    </location>
</feature>
<sequence length="167" mass="18854">MRTWLDTSPSGAFVVSRAKINAPLHTPRVLQTLVFGSLEHLVIALELLKAPIMKTIIMNQDIHQPAFIKADASYKTERNRQPPTSPKQVRRFGWTRFIELAVLLSIVIGAVYLISKIVTPQVVTAVSIILGFLILRFIVKVILQVTFTILRWLFWLAVILAILLCVL</sequence>
<organism evidence="2">
    <name type="scientific">Prevotella amnii</name>
    <dbReference type="NCBI Taxonomy" id="419005"/>
    <lineage>
        <taxon>Bacteria</taxon>
        <taxon>Pseudomonadati</taxon>
        <taxon>Bacteroidota</taxon>
        <taxon>Bacteroidia</taxon>
        <taxon>Bacteroidales</taxon>
        <taxon>Prevotellaceae</taxon>
        <taxon>Prevotella</taxon>
    </lineage>
</organism>
<feature type="transmembrane region" description="Helical" evidence="1">
    <location>
        <begin position="94"/>
        <end position="115"/>
    </location>
</feature>
<protein>
    <submittedName>
        <fullName evidence="2">Uncharacterized protein</fullName>
    </submittedName>
</protein>
<gene>
    <name evidence="2" type="ORF">HMPREF1860_01555</name>
</gene>
<keyword evidence="1" id="KW-0812">Transmembrane</keyword>
<dbReference type="AlphaFoldDB" id="A0A134B9J5"/>
<accession>A0A134B9J5</accession>